<name>A0AAV4LDU6_9BACL</name>
<dbReference type="InterPro" id="IPR005585">
    <property type="entry name" value="DUF327"/>
</dbReference>
<dbReference type="InterPro" id="IPR024042">
    <property type="entry name" value="TM1646-like_dom_sf"/>
</dbReference>
<accession>A0AAV4LDU6</accession>
<dbReference type="SUPFAM" id="SSF158397">
    <property type="entry name" value="TM1646-like"/>
    <property type="match status" value="1"/>
</dbReference>
<evidence type="ECO:0000313" key="2">
    <source>
        <dbReference type="Proteomes" id="UP001057291"/>
    </source>
</evidence>
<evidence type="ECO:0000313" key="1">
    <source>
        <dbReference type="EMBL" id="GIM46012.1"/>
    </source>
</evidence>
<gene>
    <name evidence="1" type="primary">yaaR</name>
    <name evidence="1" type="ORF">DNHGIG_15610</name>
</gene>
<dbReference type="RefSeq" id="WP_282199165.1">
    <property type="nucleotide sequence ID" value="NZ_BOQE01000001.1"/>
</dbReference>
<protein>
    <recommendedName>
        <fullName evidence="3">DUF327 family protein</fullName>
    </recommendedName>
</protein>
<comment type="caution">
    <text evidence="1">The sequence shown here is derived from an EMBL/GenBank/DDBJ whole genome shotgun (WGS) entry which is preliminary data.</text>
</comment>
<sequence>MKIGDMTQPFVEQTGWREEKPSIGADRPHFQDMLLRQANRLHKEELDGLMRQIDEIGRELAKRCNWRLLMNYKERIRKFLEIVVKNSYQTKERQGFDQRGRVKIYKLISQIERRLTELAEEVMQQEADHLKILEKIGDIRGLLLNLYF</sequence>
<dbReference type="EMBL" id="BOQE01000001">
    <property type="protein sequence ID" value="GIM46012.1"/>
    <property type="molecule type" value="Genomic_DNA"/>
</dbReference>
<proteinExistence type="predicted"/>
<dbReference type="Gene3D" id="1.20.120.490">
    <property type="entry name" value="Hypothetical protein TM1646-like domain"/>
    <property type="match status" value="1"/>
</dbReference>
<dbReference type="Pfam" id="PF03885">
    <property type="entry name" value="DUF327"/>
    <property type="match status" value="1"/>
</dbReference>
<reference evidence="1" key="1">
    <citation type="journal article" date="2023" name="Int. J. Syst. Evol. Microbiol.">
        <title>Collibacillus ludicampi gen. nov., sp. nov., a new soil bacterium of the family Alicyclobacillaceae.</title>
        <authorList>
            <person name="Jojima T."/>
            <person name="Ioku Y."/>
            <person name="Fukuta Y."/>
            <person name="Shirasaka N."/>
            <person name="Matsumura Y."/>
            <person name="Mori M."/>
        </authorList>
    </citation>
    <scope>NUCLEOTIDE SEQUENCE</scope>
    <source>
        <strain evidence="1">TP075</strain>
    </source>
</reference>
<keyword evidence="2" id="KW-1185">Reference proteome</keyword>
<dbReference type="AlphaFoldDB" id="A0AAV4LDU6"/>
<evidence type="ECO:0008006" key="3">
    <source>
        <dbReference type="Google" id="ProtNLM"/>
    </source>
</evidence>
<dbReference type="Proteomes" id="UP001057291">
    <property type="component" value="Unassembled WGS sequence"/>
</dbReference>
<organism evidence="1 2">
    <name type="scientific">Collibacillus ludicampi</name>
    <dbReference type="NCBI Taxonomy" id="2771369"/>
    <lineage>
        <taxon>Bacteria</taxon>
        <taxon>Bacillati</taxon>
        <taxon>Bacillota</taxon>
        <taxon>Bacilli</taxon>
        <taxon>Bacillales</taxon>
        <taxon>Alicyclobacillaceae</taxon>
        <taxon>Collibacillus</taxon>
    </lineage>
</organism>